<dbReference type="Pfam" id="PF00023">
    <property type="entry name" value="Ank"/>
    <property type="match status" value="1"/>
</dbReference>
<dbReference type="PaxDb" id="2903-EOD22603"/>
<dbReference type="Gene3D" id="1.25.40.20">
    <property type="entry name" value="Ankyrin repeat-containing domain"/>
    <property type="match status" value="1"/>
</dbReference>
<dbReference type="PANTHER" id="PTHR24189">
    <property type="entry name" value="MYOTROPHIN"/>
    <property type="match status" value="1"/>
</dbReference>
<reference evidence="5" key="2">
    <citation type="submission" date="2024-10" db="UniProtKB">
        <authorList>
            <consortium name="EnsemblProtists"/>
        </authorList>
    </citation>
    <scope>IDENTIFICATION</scope>
</reference>
<feature type="region of interest" description="Disordered" evidence="4">
    <location>
        <begin position="222"/>
        <end position="267"/>
    </location>
</feature>
<dbReference type="Proteomes" id="UP000013827">
    <property type="component" value="Unassembled WGS sequence"/>
</dbReference>
<name>A0A0D3JGG8_EMIH1</name>
<keyword evidence="1" id="KW-0677">Repeat</keyword>
<dbReference type="InterPro" id="IPR002110">
    <property type="entry name" value="Ankyrin_rpt"/>
</dbReference>
<dbReference type="SMART" id="SM00248">
    <property type="entry name" value="ANK"/>
    <property type="match status" value="2"/>
</dbReference>
<evidence type="ECO:0000256" key="2">
    <source>
        <dbReference type="ARBA" id="ARBA00023043"/>
    </source>
</evidence>
<dbReference type="SUPFAM" id="SSF48403">
    <property type="entry name" value="Ankyrin repeat"/>
    <property type="match status" value="1"/>
</dbReference>
<dbReference type="InterPro" id="IPR036770">
    <property type="entry name" value="Ankyrin_rpt-contain_sf"/>
</dbReference>
<keyword evidence="2 3" id="KW-0040">ANK repeat</keyword>
<evidence type="ECO:0000256" key="3">
    <source>
        <dbReference type="PROSITE-ProRule" id="PRU00023"/>
    </source>
</evidence>
<dbReference type="InterPro" id="IPR050745">
    <property type="entry name" value="Multifunctional_regulatory"/>
</dbReference>
<dbReference type="PANTHER" id="PTHR24189:SF50">
    <property type="entry name" value="ANKYRIN REPEAT AND SOCS BOX PROTEIN 2"/>
    <property type="match status" value="1"/>
</dbReference>
<dbReference type="EnsemblProtists" id="EOD22603">
    <property type="protein sequence ID" value="EOD22603"/>
    <property type="gene ID" value="EMIHUDRAFT_458120"/>
</dbReference>
<dbReference type="HOGENOM" id="CLU_1043662_0_0_1"/>
<evidence type="ECO:0000313" key="6">
    <source>
        <dbReference type="Proteomes" id="UP000013827"/>
    </source>
</evidence>
<keyword evidence="6" id="KW-1185">Reference proteome</keyword>
<proteinExistence type="predicted"/>
<sequence>MSAVDSQVEAIQAVIGCTEAEAERLLESGGGSAYRALDLYYEGETIPSPSRRRYSQLELRDLLGLDELSRSISESDWDATKKVLDLVQKPEELKNFLQSDEWEAALGRQPTLLSYFCPASHMGLDTTDLWPLLECAMNNYTASAEILLTHGSPVDFPKVMGGDEGAPQLFPDGYTTPLMHAAGSGHHEILELLLHHGADPNLADEEGDKAYEWALASDDEEWPPLMDYADRPPKDISWGEPAVSEPDPLPPRDASSCTLSDPAGAAA</sequence>
<evidence type="ECO:0000313" key="5">
    <source>
        <dbReference type="EnsemblProtists" id="EOD22603"/>
    </source>
</evidence>
<feature type="repeat" description="ANK" evidence="3">
    <location>
        <begin position="173"/>
        <end position="205"/>
    </location>
</feature>
<accession>A0A0D3JGG8</accession>
<dbReference type="PROSITE" id="PS50297">
    <property type="entry name" value="ANK_REP_REGION"/>
    <property type="match status" value="1"/>
</dbReference>
<evidence type="ECO:0000256" key="1">
    <source>
        <dbReference type="ARBA" id="ARBA00022737"/>
    </source>
</evidence>
<dbReference type="GeneID" id="17268142"/>
<protein>
    <submittedName>
        <fullName evidence="5">Uncharacterized protein</fullName>
    </submittedName>
</protein>
<dbReference type="PROSITE" id="PS50088">
    <property type="entry name" value="ANK_REPEAT"/>
    <property type="match status" value="1"/>
</dbReference>
<evidence type="ECO:0000256" key="4">
    <source>
        <dbReference type="SAM" id="MobiDB-lite"/>
    </source>
</evidence>
<organism evidence="5 6">
    <name type="scientific">Emiliania huxleyi (strain CCMP1516)</name>
    <dbReference type="NCBI Taxonomy" id="280463"/>
    <lineage>
        <taxon>Eukaryota</taxon>
        <taxon>Haptista</taxon>
        <taxon>Haptophyta</taxon>
        <taxon>Prymnesiophyceae</taxon>
        <taxon>Isochrysidales</taxon>
        <taxon>Noelaerhabdaceae</taxon>
        <taxon>Emiliania</taxon>
    </lineage>
</organism>
<dbReference type="RefSeq" id="XP_005775032.1">
    <property type="nucleotide sequence ID" value="XM_005774975.1"/>
</dbReference>
<reference evidence="6" key="1">
    <citation type="journal article" date="2013" name="Nature">
        <title>Pan genome of the phytoplankton Emiliania underpins its global distribution.</title>
        <authorList>
            <person name="Read B.A."/>
            <person name="Kegel J."/>
            <person name="Klute M.J."/>
            <person name="Kuo A."/>
            <person name="Lefebvre S.C."/>
            <person name="Maumus F."/>
            <person name="Mayer C."/>
            <person name="Miller J."/>
            <person name="Monier A."/>
            <person name="Salamov A."/>
            <person name="Young J."/>
            <person name="Aguilar M."/>
            <person name="Claverie J.M."/>
            <person name="Frickenhaus S."/>
            <person name="Gonzalez K."/>
            <person name="Herman E.K."/>
            <person name="Lin Y.C."/>
            <person name="Napier J."/>
            <person name="Ogata H."/>
            <person name="Sarno A.F."/>
            <person name="Shmutz J."/>
            <person name="Schroeder D."/>
            <person name="de Vargas C."/>
            <person name="Verret F."/>
            <person name="von Dassow P."/>
            <person name="Valentin K."/>
            <person name="Van de Peer Y."/>
            <person name="Wheeler G."/>
            <person name="Dacks J.B."/>
            <person name="Delwiche C.F."/>
            <person name="Dyhrman S.T."/>
            <person name="Glockner G."/>
            <person name="John U."/>
            <person name="Richards T."/>
            <person name="Worden A.Z."/>
            <person name="Zhang X."/>
            <person name="Grigoriev I.V."/>
            <person name="Allen A.E."/>
            <person name="Bidle K."/>
            <person name="Borodovsky M."/>
            <person name="Bowler C."/>
            <person name="Brownlee C."/>
            <person name="Cock J.M."/>
            <person name="Elias M."/>
            <person name="Gladyshev V.N."/>
            <person name="Groth M."/>
            <person name="Guda C."/>
            <person name="Hadaegh A."/>
            <person name="Iglesias-Rodriguez M.D."/>
            <person name="Jenkins J."/>
            <person name="Jones B.M."/>
            <person name="Lawson T."/>
            <person name="Leese F."/>
            <person name="Lindquist E."/>
            <person name="Lobanov A."/>
            <person name="Lomsadze A."/>
            <person name="Malik S.B."/>
            <person name="Marsh M.E."/>
            <person name="Mackinder L."/>
            <person name="Mock T."/>
            <person name="Mueller-Roeber B."/>
            <person name="Pagarete A."/>
            <person name="Parker M."/>
            <person name="Probert I."/>
            <person name="Quesneville H."/>
            <person name="Raines C."/>
            <person name="Rensing S.A."/>
            <person name="Riano-Pachon D.M."/>
            <person name="Richier S."/>
            <person name="Rokitta S."/>
            <person name="Shiraiwa Y."/>
            <person name="Soanes D.M."/>
            <person name="van der Giezen M."/>
            <person name="Wahlund T.M."/>
            <person name="Williams B."/>
            <person name="Wilson W."/>
            <person name="Wolfe G."/>
            <person name="Wurch L.L."/>
        </authorList>
    </citation>
    <scope>NUCLEOTIDE SEQUENCE</scope>
</reference>
<dbReference type="KEGG" id="ehx:EMIHUDRAFT_458120"/>
<dbReference type="AlphaFoldDB" id="A0A0D3JGG8"/>